<proteinExistence type="inferred from homology"/>
<keyword evidence="3 7" id="KW-0812">Transmembrane</keyword>
<keyword evidence="9" id="KW-0969">Cilium</keyword>
<keyword evidence="10" id="KW-1185">Reference proteome</keyword>
<dbReference type="PANTHER" id="PTHR30625">
    <property type="entry name" value="PROTEIN TOLQ"/>
    <property type="match status" value="1"/>
</dbReference>
<evidence type="ECO:0000256" key="2">
    <source>
        <dbReference type="ARBA" id="ARBA00022475"/>
    </source>
</evidence>
<feature type="transmembrane region" description="Helical" evidence="7">
    <location>
        <begin position="152"/>
        <end position="174"/>
    </location>
</feature>
<evidence type="ECO:0000259" key="8">
    <source>
        <dbReference type="Pfam" id="PF01618"/>
    </source>
</evidence>
<evidence type="ECO:0000256" key="7">
    <source>
        <dbReference type="SAM" id="Phobius"/>
    </source>
</evidence>
<evidence type="ECO:0000256" key="5">
    <source>
        <dbReference type="ARBA" id="ARBA00023136"/>
    </source>
</evidence>
<comment type="caution">
    <text evidence="9">The sequence shown here is derived from an EMBL/GenBank/DDBJ whole genome shotgun (WGS) entry which is preliminary data.</text>
</comment>
<reference evidence="9 10" key="1">
    <citation type="submission" date="2018-08" db="EMBL/GenBank/DDBJ databases">
        <title>Genome sequence of Methylocystis hirsuta CSC1, a methanotroph able to accumulate PHAs.</title>
        <authorList>
            <person name="Bordel S."/>
            <person name="Rodriguez E."/>
            <person name="Gancedo J."/>
            <person name="Munoz R."/>
        </authorList>
    </citation>
    <scope>NUCLEOTIDE SEQUENCE [LARGE SCALE GENOMIC DNA]</scope>
    <source>
        <strain evidence="9 10">CSC1</strain>
    </source>
</reference>
<evidence type="ECO:0000256" key="4">
    <source>
        <dbReference type="ARBA" id="ARBA00022989"/>
    </source>
</evidence>
<keyword evidence="6" id="KW-0653">Protein transport</keyword>
<gene>
    <name evidence="9" type="ORF">D1O30_18660</name>
</gene>
<feature type="transmembrane region" description="Helical" evidence="7">
    <location>
        <begin position="20"/>
        <end position="44"/>
    </location>
</feature>
<evidence type="ECO:0000256" key="3">
    <source>
        <dbReference type="ARBA" id="ARBA00022692"/>
    </source>
</evidence>
<dbReference type="AlphaFoldDB" id="A0A3M9XSP5"/>
<dbReference type="EMBL" id="QWDD01000001">
    <property type="protein sequence ID" value="RNJ51317.1"/>
    <property type="molecule type" value="Genomic_DNA"/>
</dbReference>
<feature type="transmembrane region" description="Helical" evidence="7">
    <location>
        <begin position="109"/>
        <end position="132"/>
    </location>
</feature>
<dbReference type="GO" id="GO:0005886">
    <property type="term" value="C:plasma membrane"/>
    <property type="evidence" value="ECO:0007669"/>
    <property type="project" value="UniProtKB-SubCell"/>
</dbReference>
<evidence type="ECO:0000313" key="9">
    <source>
        <dbReference type="EMBL" id="RNJ51317.1"/>
    </source>
</evidence>
<dbReference type="Proteomes" id="UP000268623">
    <property type="component" value="Unassembled WGS sequence"/>
</dbReference>
<evidence type="ECO:0000256" key="6">
    <source>
        <dbReference type="RuleBase" id="RU004057"/>
    </source>
</evidence>
<evidence type="ECO:0000256" key="1">
    <source>
        <dbReference type="ARBA" id="ARBA00004651"/>
    </source>
</evidence>
<dbReference type="Pfam" id="PF01618">
    <property type="entry name" value="MotA_ExbB"/>
    <property type="match status" value="1"/>
</dbReference>
<dbReference type="OrthoDB" id="9805133at2"/>
<keyword evidence="9" id="KW-0966">Cell projection</keyword>
<accession>A0A3M9XSP5</accession>
<keyword evidence="9" id="KW-0282">Flagellum</keyword>
<organism evidence="9 10">
    <name type="scientific">Methylocystis hirsuta</name>
    <dbReference type="NCBI Taxonomy" id="369798"/>
    <lineage>
        <taxon>Bacteria</taxon>
        <taxon>Pseudomonadati</taxon>
        <taxon>Pseudomonadota</taxon>
        <taxon>Alphaproteobacteria</taxon>
        <taxon>Hyphomicrobiales</taxon>
        <taxon>Methylocystaceae</taxon>
        <taxon>Methylocystis</taxon>
    </lineage>
</organism>
<dbReference type="InterPro" id="IPR002898">
    <property type="entry name" value="MotA_ExbB_proton_chnl"/>
</dbReference>
<name>A0A3M9XSP5_9HYPH</name>
<dbReference type="RefSeq" id="WP_123177189.1">
    <property type="nucleotide sequence ID" value="NZ_QWDD01000001.1"/>
</dbReference>
<keyword evidence="2" id="KW-1003">Cell membrane</keyword>
<evidence type="ECO:0000313" key="10">
    <source>
        <dbReference type="Proteomes" id="UP000268623"/>
    </source>
</evidence>
<comment type="subcellular location">
    <subcellularLocation>
        <location evidence="1">Cell membrane</location>
        <topology evidence="1">Multi-pass membrane protein</topology>
    </subcellularLocation>
    <subcellularLocation>
        <location evidence="6">Membrane</location>
        <topology evidence="6">Multi-pass membrane protein</topology>
    </subcellularLocation>
</comment>
<dbReference type="GO" id="GO:0017038">
    <property type="term" value="P:protein import"/>
    <property type="evidence" value="ECO:0007669"/>
    <property type="project" value="TreeGrafter"/>
</dbReference>
<keyword evidence="6" id="KW-0813">Transport</keyword>
<keyword evidence="5 7" id="KW-0472">Membrane</keyword>
<protein>
    <submittedName>
        <fullName evidence="9">Flagellar motor protein MotA</fullName>
    </submittedName>
</protein>
<dbReference type="PANTHER" id="PTHR30625:SF3">
    <property type="entry name" value="TOL-PAL SYSTEM PROTEIN TOLQ"/>
    <property type="match status" value="1"/>
</dbReference>
<keyword evidence="4 7" id="KW-1133">Transmembrane helix</keyword>
<comment type="similarity">
    <text evidence="6">Belongs to the exbB/tolQ family.</text>
</comment>
<feature type="domain" description="MotA/TolQ/ExbB proton channel" evidence="8">
    <location>
        <begin position="82"/>
        <end position="179"/>
    </location>
</feature>
<sequence>MEFAPMSPFGMFLYAGPVSKLVMALLLAAAVWTWVLIIDGVFVLRRLSKALDRVRAGGDIGVLWPIAAAAREASQAELPNETIHQKRERILQQMNRAAREFMLDAEGGLPVLAIVASAGPFVGLFGTVWGIMSSFSGIAQTQDTSLAVVAPGIADALAATAYGLAAAIPAAIGYNRMGMAFGGIKEKMSRYILTYATSIA</sequence>
<dbReference type="InterPro" id="IPR050790">
    <property type="entry name" value="ExbB/TolQ_transport"/>
</dbReference>